<reference evidence="4 5" key="1">
    <citation type="submission" date="2019-12" db="EMBL/GenBank/DDBJ databases">
        <authorList>
            <person name="Scholz U."/>
            <person name="Mascher M."/>
            <person name="Fiebig A."/>
        </authorList>
    </citation>
    <scope>NUCLEOTIDE SEQUENCE</scope>
</reference>
<accession>A0A7I8I9S9</accession>
<dbReference type="GO" id="GO:0061817">
    <property type="term" value="P:endoplasmic reticulum-plasma membrane tethering"/>
    <property type="evidence" value="ECO:0007669"/>
    <property type="project" value="TreeGrafter"/>
</dbReference>
<comment type="similarity">
    <text evidence="1">Belongs to the VAMP-associated protein (VAP) (TC 9.B.17) family.</text>
</comment>
<dbReference type="GO" id="GO:0005789">
    <property type="term" value="C:endoplasmic reticulum membrane"/>
    <property type="evidence" value="ECO:0007669"/>
    <property type="project" value="InterPro"/>
</dbReference>
<dbReference type="PANTHER" id="PTHR10809">
    <property type="entry name" value="VESICLE-ASSOCIATED MEMBRANE PROTEIN-ASSOCIATED PROTEIN"/>
    <property type="match status" value="1"/>
</dbReference>
<evidence type="ECO:0000256" key="2">
    <source>
        <dbReference type="SAM" id="Phobius"/>
    </source>
</evidence>
<evidence type="ECO:0000259" key="3">
    <source>
        <dbReference type="PROSITE" id="PS50202"/>
    </source>
</evidence>
<dbReference type="Proteomes" id="UP001189122">
    <property type="component" value="Unassembled WGS sequence"/>
</dbReference>
<dbReference type="FunFam" id="2.60.40.10:FF:000813">
    <property type="entry name" value="Vesicle-associated protein 1-1"/>
    <property type="match status" value="1"/>
</dbReference>
<feature type="domain" description="MSP" evidence="3">
    <location>
        <begin position="1"/>
        <end position="118"/>
    </location>
</feature>
<dbReference type="Pfam" id="PF00635">
    <property type="entry name" value="Motile_Sperm"/>
    <property type="match status" value="1"/>
</dbReference>
<dbReference type="GO" id="GO:0005886">
    <property type="term" value="C:plasma membrane"/>
    <property type="evidence" value="ECO:0007669"/>
    <property type="project" value="TreeGrafter"/>
</dbReference>
<dbReference type="InterPro" id="IPR013783">
    <property type="entry name" value="Ig-like_fold"/>
</dbReference>
<protein>
    <recommendedName>
        <fullName evidence="3">MSP domain-containing protein</fullName>
    </recommendedName>
</protein>
<dbReference type="InterPro" id="IPR008962">
    <property type="entry name" value="PapD-like_sf"/>
</dbReference>
<dbReference type="SUPFAM" id="SSF49354">
    <property type="entry name" value="PapD-like"/>
    <property type="match status" value="1"/>
</dbReference>
<dbReference type="PANTHER" id="PTHR10809:SF148">
    <property type="entry name" value="OS01G0936800 PROTEIN"/>
    <property type="match status" value="1"/>
</dbReference>
<evidence type="ECO:0000313" key="4">
    <source>
        <dbReference type="EMBL" id="CAA2614423.1"/>
    </source>
</evidence>
<proteinExistence type="inferred from homology"/>
<keyword evidence="5" id="KW-1185">Reference proteome</keyword>
<name>A0A7I8I9S9_SPIIN</name>
<evidence type="ECO:0000256" key="1">
    <source>
        <dbReference type="ARBA" id="ARBA00008932"/>
    </source>
</evidence>
<keyword evidence="2" id="KW-1133">Transmembrane helix</keyword>
<dbReference type="EMBL" id="CACRZD030000001">
    <property type="protein sequence ID" value="CAA6654214.1"/>
    <property type="molecule type" value="Genomic_DNA"/>
</dbReference>
<dbReference type="EMBL" id="LR743588">
    <property type="protein sequence ID" value="CAA2614423.1"/>
    <property type="molecule type" value="Genomic_DNA"/>
</dbReference>
<sequence length="202" mass="22288">MVHSSLLLRFLLKKQSSCSVQLINNSIHYVAFKVKTTAPKKYCVRPNVGIALPNTTCDFTVTMQAQKVAPSDLQCKDKFLVQSTIVPYGTTEEGLQPNLFSKDSGNHIEEIKLRVVLVSAPQSPVLQPINGSLHQDPPPSTAPTIARLSEEHASTSQEKSRLQQEVVLLRRRVAAKGQVGFPFLFVCFVTTVAFIVGYLLHS</sequence>
<dbReference type="PIRSF" id="PIRSF019693">
    <property type="entry name" value="VAMP-associated"/>
    <property type="match status" value="1"/>
</dbReference>
<keyword evidence="2" id="KW-0812">Transmembrane</keyword>
<dbReference type="AlphaFoldDB" id="A0A7I8I9S9"/>
<keyword evidence="2" id="KW-0472">Membrane</keyword>
<organism evidence="4">
    <name type="scientific">Spirodela intermedia</name>
    <name type="common">Intermediate duckweed</name>
    <dbReference type="NCBI Taxonomy" id="51605"/>
    <lineage>
        <taxon>Eukaryota</taxon>
        <taxon>Viridiplantae</taxon>
        <taxon>Streptophyta</taxon>
        <taxon>Embryophyta</taxon>
        <taxon>Tracheophyta</taxon>
        <taxon>Spermatophyta</taxon>
        <taxon>Magnoliopsida</taxon>
        <taxon>Liliopsida</taxon>
        <taxon>Araceae</taxon>
        <taxon>Lemnoideae</taxon>
        <taxon>Spirodela</taxon>
    </lineage>
</organism>
<feature type="transmembrane region" description="Helical" evidence="2">
    <location>
        <begin position="179"/>
        <end position="200"/>
    </location>
</feature>
<dbReference type="GO" id="GO:0090158">
    <property type="term" value="P:endoplasmic reticulum membrane organization"/>
    <property type="evidence" value="ECO:0007669"/>
    <property type="project" value="TreeGrafter"/>
</dbReference>
<dbReference type="InterPro" id="IPR016763">
    <property type="entry name" value="VAP"/>
</dbReference>
<gene>
    <name evidence="4" type="ORF">SI7747_01000804</name>
</gene>
<dbReference type="Gene3D" id="2.60.40.10">
    <property type="entry name" value="Immunoglobulins"/>
    <property type="match status" value="1"/>
</dbReference>
<dbReference type="InterPro" id="IPR000535">
    <property type="entry name" value="MSP_dom"/>
</dbReference>
<dbReference type="PROSITE" id="PS50202">
    <property type="entry name" value="MSP"/>
    <property type="match status" value="1"/>
</dbReference>
<evidence type="ECO:0000313" key="5">
    <source>
        <dbReference type="Proteomes" id="UP001189122"/>
    </source>
</evidence>